<sequence length="381" mass="41778">MTESSSKTVALQAIDIVINILHRVDQPQDLLSASSVCKTWQAAAKDPSQLRSWTLDDTPSCSAAGVKVSVTSMLPKTPQPRHWINPATDSPFASFKTPRSIMRLKTPSKFVAAKDGAGRQDEAERAGVNYLQLVDDGGPSPKTPSPLQQPTAQAASLKRLICHKMVMGRYLGDIDICSSRLSDECLQIIIQRCPRLHTLRLLHICDAKQTAAPDALFFPNRAEVVPERNASHLLTSCGCGHLSEKGFLGISQHCPDLMSVTLVLQHILARKVLQDIFMELGKLIKLHTLSIDLRMPSFGQSLKSEVIWESHLRCTDKEILALLAAGRPPLNALALNRCDLTEVSIDALTKACPNIEAIDLHGHFQIPKEHGLNSLVPLILK</sequence>
<name>A0AA38GP58_TAXCH</name>
<evidence type="ECO:0000313" key="3">
    <source>
        <dbReference type="Proteomes" id="UP000824469"/>
    </source>
</evidence>
<dbReference type="SUPFAM" id="SSF52047">
    <property type="entry name" value="RNI-like"/>
    <property type="match status" value="1"/>
</dbReference>
<dbReference type="Gene3D" id="1.20.1280.50">
    <property type="match status" value="1"/>
</dbReference>
<dbReference type="SUPFAM" id="SSF81383">
    <property type="entry name" value="F-box domain"/>
    <property type="match status" value="1"/>
</dbReference>
<dbReference type="PANTHER" id="PTHR16134">
    <property type="entry name" value="F-BOX/TPR REPEAT PROTEIN POF3"/>
    <property type="match status" value="1"/>
</dbReference>
<reference evidence="2 3" key="1">
    <citation type="journal article" date="2021" name="Nat. Plants">
        <title>The Taxus genome provides insights into paclitaxel biosynthesis.</title>
        <authorList>
            <person name="Xiong X."/>
            <person name="Gou J."/>
            <person name="Liao Q."/>
            <person name="Li Y."/>
            <person name="Zhou Q."/>
            <person name="Bi G."/>
            <person name="Li C."/>
            <person name="Du R."/>
            <person name="Wang X."/>
            <person name="Sun T."/>
            <person name="Guo L."/>
            <person name="Liang H."/>
            <person name="Lu P."/>
            <person name="Wu Y."/>
            <person name="Zhang Z."/>
            <person name="Ro D.K."/>
            <person name="Shang Y."/>
            <person name="Huang S."/>
            <person name="Yan J."/>
        </authorList>
    </citation>
    <scope>NUCLEOTIDE SEQUENCE [LARGE SCALE GENOMIC DNA]</scope>
    <source>
        <strain evidence="2">Ta-2019</strain>
    </source>
</reference>
<evidence type="ECO:0000259" key="1">
    <source>
        <dbReference type="Pfam" id="PF12937"/>
    </source>
</evidence>
<protein>
    <recommendedName>
        <fullName evidence="1">F-box domain-containing protein</fullName>
    </recommendedName>
</protein>
<dbReference type="Gene3D" id="3.80.10.10">
    <property type="entry name" value="Ribonuclease Inhibitor"/>
    <property type="match status" value="1"/>
</dbReference>
<dbReference type="Proteomes" id="UP000824469">
    <property type="component" value="Unassembled WGS sequence"/>
</dbReference>
<dbReference type="OMA" id="PRHWINP"/>
<evidence type="ECO:0000313" key="2">
    <source>
        <dbReference type="EMBL" id="KAH9326844.1"/>
    </source>
</evidence>
<proteinExistence type="predicted"/>
<comment type="caution">
    <text evidence="2">The sequence shown here is derived from an EMBL/GenBank/DDBJ whole genome shotgun (WGS) entry which is preliminary data.</text>
</comment>
<gene>
    <name evidence="2" type="ORF">KI387_007022</name>
</gene>
<feature type="non-terminal residue" evidence="2">
    <location>
        <position position="381"/>
    </location>
</feature>
<dbReference type="AlphaFoldDB" id="A0AA38GP58"/>
<dbReference type="Pfam" id="PF12937">
    <property type="entry name" value="F-box-like"/>
    <property type="match status" value="1"/>
</dbReference>
<accession>A0AA38GP58</accession>
<feature type="domain" description="F-box" evidence="1">
    <location>
        <begin position="15"/>
        <end position="49"/>
    </location>
</feature>
<dbReference type="InterPro" id="IPR036047">
    <property type="entry name" value="F-box-like_dom_sf"/>
</dbReference>
<dbReference type="PANTHER" id="PTHR16134:SF119">
    <property type="entry name" value="AT02038P-RELATED"/>
    <property type="match status" value="1"/>
</dbReference>
<keyword evidence="3" id="KW-1185">Reference proteome</keyword>
<dbReference type="EMBL" id="JAHRHJ020000002">
    <property type="protein sequence ID" value="KAH9326844.1"/>
    <property type="molecule type" value="Genomic_DNA"/>
</dbReference>
<dbReference type="InterPro" id="IPR032675">
    <property type="entry name" value="LRR_dom_sf"/>
</dbReference>
<dbReference type="InterPro" id="IPR001810">
    <property type="entry name" value="F-box_dom"/>
</dbReference>
<organism evidence="2 3">
    <name type="scientific">Taxus chinensis</name>
    <name type="common">Chinese yew</name>
    <name type="synonym">Taxus wallichiana var. chinensis</name>
    <dbReference type="NCBI Taxonomy" id="29808"/>
    <lineage>
        <taxon>Eukaryota</taxon>
        <taxon>Viridiplantae</taxon>
        <taxon>Streptophyta</taxon>
        <taxon>Embryophyta</taxon>
        <taxon>Tracheophyta</taxon>
        <taxon>Spermatophyta</taxon>
        <taxon>Pinopsida</taxon>
        <taxon>Pinidae</taxon>
        <taxon>Conifers II</taxon>
        <taxon>Cupressales</taxon>
        <taxon>Taxaceae</taxon>
        <taxon>Taxus</taxon>
    </lineage>
</organism>